<evidence type="ECO:0000259" key="2">
    <source>
        <dbReference type="Pfam" id="PF00534"/>
    </source>
</evidence>
<dbReference type="Gene3D" id="1.10.10.1150">
    <property type="entry name" value="Coenzyme PQQ synthesis protein D (PqqD)"/>
    <property type="match status" value="1"/>
</dbReference>
<proteinExistence type="predicted"/>
<gene>
    <name evidence="3" type="ORF">E1295_18215</name>
</gene>
<dbReference type="EMBL" id="SMLD01000042">
    <property type="protein sequence ID" value="TDE51539.1"/>
    <property type="molecule type" value="Genomic_DNA"/>
</dbReference>
<dbReference type="SUPFAM" id="SSF53756">
    <property type="entry name" value="UDP-Glycosyltransferase/glycogen phosphorylase"/>
    <property type="match status" value="1"/>
</dbReference>
<dbReference type="AlphaFoldDB" id="A0A4R5FJG5"/>
<dbReference type="PANTHER" id="PTHR12526:SF636">
    <property type="entry name" value="BLL3647 PROTEIN"/>
    <property type="match status" value="1"/>
</dbReference>
<feature type="domain" description="Glycosyl transferase family 1" evidence="2">
    <location>
        <begin position="228"/>
        <end position="398"/>
    </location>
</feature>
<dbReference type="Gene3D" id="3.40.50.2000">
    <property type="entry name" value="Glycogen Phosphorylase B"/>
    <property type="match status" value="2"/>
</dbReference>
<organism evidence="3 4">
    <name type="scientific">Nonomuraea mesophila</name>
    <dbReference type="NCBI Taxonomy" id="2530382"/>
    <lineage>
        <taxon>Bacteria</taxon>
        <taxon>Bacillati</taxon>
        <taxon>Actinomycetota</taxon>
        <taxon>Actinomycetes</taxon>
        <taxon>Streptosporangiales</taxon>
        <taxon>Streptosporangiaceae</taxon>
        <taxon>Nonomuraea</taxon>
    </lineage>
</organism>
<comment type="caution">
    <text evidence="3">The sequence shown here is derived from an EMBL/GenBank/DDBJ whole genome shotgun (WGS) entry which is preliminary data.</text>
</comment>
<accession>A0A4R5FJG5</accession>
<evidence type="ECO:0000256" key="1">
    <source>
        <dbReference type="ARBA" id="ARBA00022679"/>
    </source>
</evidence>
<keyword evidence="4" id="KW-1185">Reference proteome</keyword>
<dbReference type="Pfam" id="PF05402">
    <property type="entry name" value="PqqD"/>
    <property type="match status" value="1"/>
</dbReference>
<protein>
    <submittedName>
        <fullName evidence="3">Glycosyltransferase</fullName>
    </submittedName>
</protein>
<dbReference type="InterPro" id="IPR001296">
    <property type="entry name" value="Glyco_trans_1"/>
</dbReference>
<dbReference type="InterPro" id="IPR041881">
    <property type="entry name" value="PqqD_sf"/>
</dbReference>
<dbReference type="InterPro" id="IPR008792">
    <property type="entry name" value="PQQD"/>
</dbReference>
<evidence type="ECO:0000313" key="3">
    <source>
        <dbReference type="EMBL" id="TDE51539.1"/>
    </source>
</evidence>
<name>A0A4R5FJG5_9ACTN</name>
<dbReference type="Pfam" id="PF00534">
    <property type="entry name" value="Glycos_transf_1"/>
    <property type="match status" value="1"/>
</dbReference>
<reference evidence="3 4" key="1">
    <citation type="submission" date="2019-03" db="EMBL/GenBank/DDBJ databases">
        <title>Draft genome sequences of novel Actinobacteria.</title>
        <authorList>
            <person name="Sahin N."/>
            <person name="Ay H."/>
            <person name="Saygin H."/>
        </authorList>
    </citation>
    <scope>NUCLEOTIDE SEQUENCE [LARGE SCALE GENOMIC DNA]</scope>
    <source>
        <strain evidence="3 4">6K102</strain>
    </source>
</reference>
<dbReference type="PANTHER" id="PTHR12526">
    <property type="entry name" value="GLYCOSYLTRANSFERASE"/>
    <property type="match status" value="1"/>
</dbReference>
<keyword evidence="1 3" id="KW-0808">Transferase</keyword>
<dbReference type="GO" id="GO:0016757">
    <property type="term" value="F:glycosyltransferase activity"/>
    <property type="evidence" value="ECO:0007669"/>
    <property type="project" value="InterPro"/>
</dbReference>
<dbReference type="Proteomes" id="UP000295136">
    <property type="component" value="Unassembled WGS sequence"/>
</dbReference>
<evidence type="ECO:0000313" key="4">
    <source>
        <dbReference type="Proteomes" id="UP000295136"/>
    </source>
</evidence>
<sequence>MRVCMIGKYPPIQGGVSREMLWDSYALASMGHEVHVVTNAGEVEAAFRVQEDLYAGQPGADPRTKSAVQVHQTTSDARILRHVPFANPFVSKLAGTAARVVEEHGPFDFLYGYYLEPYGVAAHLASSWTGVPYGLRHAGSDIGRLYRHDGLRETYGHVARGADFWIAPTLTSRGLHHLGVEPERLHRHVRHSVPTPFFHPDAEPMDVAAVQDGIIEAGELNGIYRRRERSFRRGEPTLGMYGKAGDTKGMSDLLRAFAATPGGAAGHNVVIASSGPASEVRRLYTLAERLGIERNLTFLPFMPPWQVPSFIAACDAVAFLERDFPIGVHRPLVPREILACGGCLILSRDVARYQLYADQLRDRENCLLADPRDVAELGDAIGRALGDPAAARAIGRRGHDEISRELEDWEGYVTYVSDNFARIASEAESRRIEMTMAETQAALARLYVDEAFRGWFAHAPDEALRKYELTEPEKDTLKAIDKKMVALFAQTLRDKRRGRLVATFPLTSRVCGREIVGRYFERYYDLHPAQPNMLVAEHAMAFGRFLVDCIAITASLPSYATDLCQYEQTMSEMRLTPLPTDDLLLLDAAPPPDADVPPQARPVLAPGIRILRLDYDIPSIADAIERGEAPQDARPTPVVLVMRVLPQGLPEAFRVNEATAALLDLCTGDRTTAQITDLLAARFGQTAGFADAIAGVLRSLRARNVVRAGADESRGA</sequence>